<organism evidence="1 2">
    <name type="scientific">Salipaludibacillus agaradhaerens</name>
    <name type="common">Bacillus agaradhaerens</name>
    <dbReference type="NCBI Taxonomy" id="76935"/>
    <lineage>
        <taxon>Bacteria</taxon>
        <taxon>Bacillati</taxon>
        <taxon>Bacillota</taxon>
        <taxon>Bacilli</taxon>
        <taxon>Bacillales</taxon>
        <taxon>Bacillaceae</taxon>
    </lineage>
</organism>
<dbReference type="AlphaFoldDB" id="A0A9Q4B0W4"/>
<dbReference type="Pfam" id="PF14907">
    <property type="entry name" value="NTP_transf_5"/>
    <property type="match status" value="1"/>
</dbReference>
<name>A0A9Q4B0W4_SALAG</name>
<protein>
    <submittedName>
        <fullName evidence="1">Nucleotidyltransferase family protein</fullName>
    </submittedName>
</protein>
<accession>A0A9Q4B0W4</accession>
<dbReference type="InterPro" id="IPR039498">
    <property type="entry name" value="NTP_transf_5"/>
</dbReference>
<reference evidence="1" key="1">
    <citation type="submission" date="2020-06" db="EMBL/GenBank/DDBJ databases">
        <title>Insight into the genomes of haloalkaliphilic bacilli from Kenyan soda lakes.</title>
        <authorList>
            <person name="Mwirichia R."/>
            <person name="Villamizar G.C."/>
            <person name="Poehlein A."/>
            <person name="Mugweru J."/>
            <person name="Kipnyargis A."/>
            <person name="Kiplimo D."/>
            <person name="Orwa P."/>
            <person name="Daniel R."/>
        </authorList>
    </citation>
    <scope>NUCLEOTIDE SEQUENCE</scope>
    <source>
        <strain evidence="1">B1096_S55</strain>
    </source>
</reference>
<sequence>MRDLNKRLFFLCTGRIDAKEFEKLEDKAFIYKNALEHRLLDSLLSLKPTFFDNATLTSLKSEKAKKRRGFLDVMNSFNQANINYVCLKGLAMKKYYPAHLERQSNDYDLLLKDFKDFWKAHDILLEKGYSLENYPYVANQKKCGGALYRKITDGLTVDIEINIGGFPLSECTWLVEPLIWSTKQIIVVDDEPIHIPSDEFNMIILIAEVGTNGKKRIRDAVDFYYVSQCEYDTRFVDTYLKKLKLKKAEKVLLNMLFQLEQNTFKNSKTGLINELYYRFRTDLYHIIPTYRSNHVISRIANHYVRLALITLVEKDILLSQLIYLNKFVSPSLYLKLGLPVYLIQLDMNKNAFHWQTKGTILIVKTPIGTFMTSSLCLNREEDFEIAHNMANANS</sequence>
<evidence type="ECO:0000313" key="1">
    <source>
        <dbReference type="EMBL" id="MCR6096323.1"/>
    </source>
</evidence>
<dbReference type="RefSeq" id="WP_257820958.1">
    <property type="nucleotide sequence ID" value="NZ_JABXYM010000001.1"/>
</dbReference>
<dbReference type="EMBL" id="JABXYM010000001">
    <property type="protein sequence ID" value="MCR6096323.1"/>
    <property type="molecule type" value="Genomic_DNA"/>
</dbReference>
<evidence type="ECO:0000313" key="2">
    <source>
        <dbReference type="Proteomes" id="UP001057753"/>
    </source>
</evidence>
<dbReference type="Proteomes" id="UP001057753">
    <property type="component" value="Unassembled WGS sequence"/>
</dbReference>
<keyword evidence="2" id="KW-1185">Reference proteome</keyword>
<gene>
    <name evidence="1" type="ORF">HXA33_07145</name>
</gene>
<proteinExistence type="predicted"/>
<comment type="caution">
    <text evidence="1">The sequence shown here is derived from an EMBL/GenBank/DDBJ whole genome shotgun (WGS) entry which is preliminary data.</text>
</comment>